<keyword evidence="7 14" id="KW-0812">Transmembrane</keyword>
<dbReference type="InterPro" id="IPR036097">
    <property type="entry name" value="HisK_dim/P_sf"/>
</dbReference>
<evidence type="ECO:0000256" key="11">
    <source>
        <dbReference type="ARBA" id="ARBA00022989"/>
    </source>
</evidence>
<keyword evidence="12" id="KW-0902">Two-component regulatory system</keyword>
<dbReference type="GO" id="GO:0005524">
    <property type="term" value="F:ATP binding"/>
    <property type="evidence" value="ECO:0007669"/>
    <property type="project" value="UniProtKB-KW"/>
</dbReference>
<keyword evidence="13 14" id="KW-0472">Membrane</keyword>
<dbReference type="Pfam" id="PF00512">
    <property type="entry name" value="HisKA"/>
    <property type="match status" value="1"/>
</dbReference>
<evidence type="ECO:0000256" key="4">
    <source>
        <dbReference type="ARBA" id="ARBA00022475"/>
    </source>
</evidence>
<dbReference type="GO" id="GO:0005886">
    <property type="term" value="C:plasma membrane"/>
    <property type="evidence" value="ECO:0007669"/>
    <property type="project" value="UniProtKB-SubCell"/>
</dbReference>
<evidence type="ECO:0000256" key="8">
    <source>
        <dbReference type="ARBA" id="ARBA00022741"/>
    </source>
</evidence>
<evidence type="ECO:0000256" key="6">
    <source>
        <dbReference type="ARBA" id="ARBA00022679"/>
    </source>
</evidence>
<dbReference type="EMBL" id="UINC01110396">
    <property type="protein sequence ID" value="SVC77876.1"/>
    <property type="molecule type" value="Genomic_DNA"/>
</dbReference>
<evidence type="ECO:0000256" key="10">
    <source>
        <dbReference type="ARBA" id="ARBA00022840"/>
    </source>
</evidence>
<comment type="catalytic activity">
    <reaction evidence="1">
        <text>ATP + protein L-histidine = ADP + protein N-phospho-L-histidine.</text>
        <dbReference type="EC" id="2.7.13.3"/>
    </reaction>
</comment>
<dbReference type="CDD" id="cd00082">
    <property type="entry name" value="HisKA"/>
    <property type="match status" value="1"/>
</dbReference>
<reference evidence="16" key="1">
    <citation type="submission" date="2018-05" db="EMBL/GenBank/DDBJ databases">
        <authorList>
            <person name="Lanie J.A."/>
            <person name="Ng W.-L."/>
            <person name="Kazmierczak K.M."/>
            <person name="Andrzejewski T.M."/>
            <person name="Davidsen T.M."/>
            <person name="Wayne K.J."/>
            <person name="Tettelin H."/>
            <person name="Glass J.I."/>
            <person name="Rusch D."/>
            <person name="Podicherti R."/>
            <person name="Tsui H.-C.T."/>
            <person name="Winkler M.E."/>
        </authorList>
    </citation>
    <scope>NUCLEOTIDE SEQUENCE</scope>
</reference>
<dbReference type="Gene3D" id="1.10.287.130">
    <property type="match status" value="1"/>
</dbReference>
<keyword evidence="9" id="KW-0418">Kinase</keyword>
<dbReference type="GO" id="GO:0000155">
    <property type="term" value="F:phosphorelay sensor kinase activity"/>
    <property type="evidence" value="ECO:0007669"/>
    <property type="project" value="InterPro"/>
</dbReference>
<keyword evidence="6" id="KW-0808">Transferase</keyword>
<feature type="transmembrane region" description="Helical" evidence="14">
    <location>
        <begin position="9"/>
        <end position="30"/>
    </location>
</feature>
<protein>
    <recommendedName>
        <fullName evidence="3">histidine kinase</fullName>
        <ecNumber evidence="3">2.7.13.3</ecNumber>
    </recommendedName>
</protein>
<evidence type="ECO:0000313" key="16">
    <source>
        <dbReference type="EMBL" id="SVC77876.1"/>
    </source>
</evidence>
<evidence type="ECO:0000259" key="15">
    <source>
        <dbReference type="Pfam" id="PF00512"/>
    </source>
</evidence>
<keyword evidence="8" id="KW-0547">Nucleotide-binding</keyword>
<evidence type="ECO:0000256" key="5">
    <source>
        <dbReference type="ARBA" id="ARBA00022553"/>
    </source>
</evidence>
<dbReference type="AlphaFoldDB" id="A0A382PXF1"/>
<accession>A0A382PXF1</accession>
<organism evidence="16">
    <name type="scientific">marine metagenome</name>
    <dbReference type="NCBI Taxonomy" id="408172"/>
    <lineage>
        <taxon>unclassified sequences</taxon>
        <taxon>metagenomes</taxon>
        <taxon>ecological metagenomes</taxon>
    </lineage>
</organism>
<dbReference type="PANTHER" id="PTHR45528:SF1">
    <property type="entry name" value="SENSOR HISTIDINE KINASE CPXA"/>
    <property type="match status" value="1"/>
</dbReference>
<dbReference type="InterPro" id="IPR003661">
    <property type="entry name" value="HisK_dim/P_dom"/>
</dbReference>
<feature type="domain" description="Signal transduction histidine kinase dimerisation/phosphoacceptor" evidence="15">
    <location>
        <begin position="299"/>
        <end position="320"/>
    </location>
</feature>
<comment type="subcellular location">
    <subcellularLocation>
        <location evidence="2">Cell membrane</location>
        <topology evidence="2">Multi-pass membrane protein</topology>
    </subcellularLocation>
</comment>
<keyword evidence="4" id="KW-1003">Cell membrane</keyword>
<keyword evidence="5" id="KW-0597">Phosphoprotein</keyword>
<proteinExistence type="predicted"/>
<dbReference type="SUPFAM" id="SSF47384">
    <property type="entry name" value="Homodimeric domain of signal transducing histidine kinase"/>
    <property type="match status" value="1"/>
</dbReference>
<dbReference type="InterPro" id="IPR050398">
    <property type="entry name" value="HssS/ArlS-like"/>
</dbReference>
<keyword evidence="11 14" id="KW-1133">Transmembrane helix</keyword>
<name>A0A382PXF1_9ZZZZ</name>
<feature type="non-terminal residue" evidence="16">
    <location>
        <position position="324"/>
    </location>
</feature>
<evidence type="ECO:0000256" key="12">
    <source>
        <dbReference type="ARBA" id="ARBA00023012"/>
    </source>
</evidence>
<evidence type="ECO:0000256" key="9">
    <source>
        <dbReference type="ARBA" id="ARBA00022777"/>
    </source>
</evidence>
<dbReference type="Gene3D" id="6.10.340.10">
    <property type="match status" value="1"/>
</dbReference>
<evidence type="ECO:0000256" key="14">
    <source>
        <dbReference type="SAM" id="Phobius"/>
    </source>
</evidence>
<evidence type="ECO:0000256" key="3">
    <source>
        <dbReference type="ARBA" id="ARBA00012438"/>
    </source>
</evidence>
<evidence type="ECO:0000256" key="7">
    <source>
        <dbReference type="ARBA" id="ARBA00022692"/>
    </source>
</evidence>
<evidence type="ECO:0000256" key="2">
    <source>
        <dbReference type="ARBA" id="ARBA00004651"/>
    </source>
</evidence>
<dbReference type="EC" id="2.7.13.3" evidence="3"/>
<evidence type="ECO:0000256" key="13">
    <source>
        <dbReference type="ARBA" id="ARBA00023136"/>
    </source>
</evidence>
<evidence type="ECO:0000256" key="1">
    <source>
        <dbReference type="ARBA" id="ARBA00000085"/>
    </source>
</evidence>
<gene>
    <name evidence="16" type="ORF">METZ01_LOCUS330730</name>
</gene>
<keyword evidence="10" id="KW-0067">ATP-binding</keyword>
<feature type="transmembrane region" description="Helical" evidence="14">
    <location>
        <begin position="191"/>
        <end position="212"/>
    </location>
</feature>
<dbReference type="PANTHER" id="PTHR45528">
    <property type="entry name" value="SENSOR HISTIDINE KINASE CPXA"/>
    <property type="match status" value="1"/>
</dbReference>
<sequence>MFSSLRNKILLVVSVCASITLLGFLAVYWLTLEQQKSLQRHHDLPSISQTWFQLNNGIHRAAHAQQAWLNNSDSKFLQERDMSWEEQIHPAFNLLGKLYKDARIWEGERSVERSAFYDLRLMILELENLQHKIVSRAQELGPEKALIAWSENERPLVQNISKQVEILLRWQTDFARQQDSSLKQGLLGLGIWIWIVASIVLLTVFALAGFFAKRITDPLRKLRNAAQKVTRDYFINQKIKEAEIQGKEEKPPDNLDEVQTLTDAFQKMESVIRERTALLEASNHRLDQASRAKGMYLISMSHELRTPLNAIIGFAEVLLESGRE</sequence>